<evidence type="ECO:0000256" key="1">
    <source>
        <dbReference type="SAM" id="MobiDB-lite"/>
    </source>
</evidence>
<name>A0A9X8UKZ2_9FIRM</name>
<feature type="signal peptide" evidence="2">
    <location>
        <begin position="1"/>
        <end position="20"/>
    </location>
</feature>
<keyword evidence="2" id="KW-0732">Signal</keyword>
<protein>
    <submittedName>
        <fullName evidence="3">Carbohydrate ABC transporter substrate-binding protein (CUT1 family)</fullName>
    </submittedName>
</protein>
<dbReference type="RefSeq" id="WP_132084273.1">
    <property type="nucleotide sequence ID" value="NZ_SLUK01000003.1"/>
</dbReference>
<comment type="caution">
    <text evidence="3">The sequence shown here is derived from an EMBL/GenBank/DDBJ whole genome shotgun (WGS) entry which is preliminary data.</text>
</comment>
<dbReference type="Pfam" id="PF01547">
    <property type="entry name" value="SBP_bac_1"/>
    <property type="match status" value="1"/>
</dbReference>
<keyword evidence="4" id="KW-1185">Reference proteome</keyword>
<evidence type="ECO:0000313" key="4">
    <source>
        <dbReference type="Proteomes" id="UP000294682"/>
    </source>
</evidence>
<dbReference type="PANTHER" id="PTHR43649:SF12">
    <property type="entry name" value="DIACETYLCHITOBIOSE BINDING PROTEIN DASA"/>
    <property type="match status" value="1"/>
</dbReference>
<dbReference type="CDD" id="cd13585">
    <property type="entry name" value="PBP2_TMBP_like"/>
    <property type="match status" value="1"/>
</dbReference>
<accession>A0A9X8UKZ2</accession>
<dbReference type="InterPro" id="IPR050490">
    <property type="entry name" value="Bact_solute-bd_prot1"/>
</dbReference>
<dbReference type="EMBL" id="SLUK01000003">
    <property type="protein sequence ID" value="TCL44189.1"/>
    <property type="molecule type" value="Genomic_DNA"/>
</dbReference>
<dbReference type="SUPFAM" id="SSF53850">
    <property type="entry name" value="Periplasmic binding protein-like II"/>
    <property type="match status" value="1"/>
</dbReference>
<dbReference type="InterPro" id="IPR006059">
    <property type="entry name" value="SBP"/>
</dbReference>
<organism evidence="3 4">
    <name type="scientific">Harryflintia acetispora</name>
    <dbReference type="NCBI Taxonomy" id="1849041"/>
    <lineage>
        <taxon>Bacteria</taxon>
        <taxon>Bacillati</taxon>
        <taxon>Bacillota</taxon>
        <taxon>Clostridia</taxon>
        <taxon>Eubacteriales</taxon>
        <taxon>Oscillospiraceae</taxon>
        <taxon>Harryflintia</taxon>
    </lineage>
</organism>
<feature type="region of interest" description="Disordered" evidence="1">
    <location>
        <begin position="26"/>
        <end position="57"/>
    </location>
</feature>
<dbReference type="PROSITE" id="PS51257">
    <property type="entry name" value="PROKAR_LIPOPROTEIN"/>
    <property type="match status" value="1"/>
</dbReference>
<reference evidence="3 4" key="1">
    <citation type="submission" date="2019-03" db="EMBL/GenBank/DDBJ databases">
        <title>Genomic Encyclopedia of Type Strains, Phase IV (KMG-IV): sequencing the most valuable type-strain genomes for metagenomic binning, comparative biology and taxonomic classification.</title>
        <authorList>
            <person name="Goeker M."/>
        </authorList>
    </citation>
    <scope>NUCLEOTIDE SEQUENCE [LARGE SCALE GENOMIC DNA]</scope>
    <source>
        <strain evidence="3 4">DSM 100433</strain>
    </source>
</reference>
<feature type="chain" id="PRO_5040979648" evidence="2">
    <location>
        <begin position="21"/>
        <end position="474"/>
    </location>
</feature>
<feature type="compositionally biased region" description="Polar residues" evidence="1">
    <location>
        <begin position="32"/>
        <end position="51"/>
    </location>
</feature>
<gene>
    <name evidence="3" type="ORF">EDD78_103227</name>
</gene>
<sequence>MKKYLALLLAGVMLLSYGCASGSGEPAASSSVPTGESSSAEPAQNAQSAPQAETDPYDFSSAKVDWKKFDGGQIRAMLCKHWFSDAIVARLEEFQALTGISVNYEQIPESDYANKLLIEFNSGANPPDVFMENYAWLPAHFSGGWNQDLKAYIENAGLTDPDFFNFDDFMPSAINYCEYKDTLPGLPVTGEWQILYYRKDLLEQKGIAVPKTFQELHDAAVKLNDPQNSMSGFVSRLKRGVGTAHVFGGYLYSMGGEWITVQDDGSATVNVNTPEGVKAAEYYTSLFKDAGPMGAVNYGWSEAVAEMQSGKAAMMIDANGFRGQVEDPETSAVAGKIGYAPFPSDGVHPAKVHLNHWMLGLSSLGKNKDAGWYFLQWATSLPVAEAIALENGNGARSSIWENEDFIARYGQDYIEACQKSADCSERYIVPQIVEQQEVMDIIESGLHEIYGGADAQTVMDEVQAKSQAVLQQMN</sequence>
<dbReference type="AlphaFoldDB" id="A0A9X8UKZ2"/>
<dbReference type="Proteomes" id="UP000294682">
    <property type="component" value="Unassembled WGS sequence"/>
</dbReference>
<evidence type="ECO:0000313" key="3">
    <source>
        <dbReference type="EMBL" id="TCL44189.1"/>
    </source>
</evidence>
<evidence type="ECO:0000256" key="2">
    <source>
        <dbReference type="SAM" id="SignalP"/>
    </source>
</evidence>
<proteinExistence type="predicted"/>
<dbReference type="Gene3D" id="3.40.190.10">
    <property type="entry name" value="Periplasmic binding protein-like II"/>
    <property type="match status" value="2"/>
</dbReference>
<dbReference type="PANTHER" id="PTHR43649">
    <property type="entry name" value="ARABINOSE-BINDING PROTEIN-RELATED"/>
    <property type="match status" value="1"/>
</dbReference>